<evidence type="ECO:0000313" key="1">
    <source>
        <dbReference type="EMBL" id="KAK2557805.1"/>
    </source>
</evidence>
<reference evidence="1" key="2">
    <citation type="journal article" date="2023" name="Science">
        <title>Genomic signatures of disease resistance in endangered staghorn corals.</title>
        <authorList>
            <person name="Vollmer S.V."/>
            <person name="Selwyn J.D."/>
            <person name="Despard B.A."/>
            <person name="Roesel C.L."/>
        </authorList>
    </citation>
    <scope>NUCLEOTIDE SEQUENCE</scope>
    <source>
        <strain evidence="1">K2</strain>
    </source>
</reference>
<accession>A0AAD9QAS1</accession>
<dbReference type="EMBL" id="JARQWQ010000047">
    <property type="protein sequence ID" value="KAK2557805.1"/>
    <property type="molecule type" value="Genomic_DNA"/>
</dbReference>
<dbReference type="Proteomes" id="UP001249851">
    <property type="component" value="Unassembled WGS sequence"/>
</dbReference>
<organism evidence="1 2">
    <name type="scientific">Acropora cervicornis</name>
    <name type="common">Staghorn coral</name>
    <dbReference type="NCBI Taxonomy" id="6130"/>
    <lineage>
        <taxon>Eukaryota</taxon>
        <taxon>Metazoa</taxon>
        <taxon>Cnidaria</taxon>
        <taxon>Anthozoa</taxon>
        <taxon>Hexacorallia</taxon>
        <taxon>Scleractinia</taxon>
        <taxon>Astrocoeniina</taxon>
        <taxon>Acroporidae</taxon>
        <taxon>Acropora</taxon>
    </lineage>
</organism>
<keyword evidence="2" id="KW-1185">Reference proteome</keyword>
<evidence type="ECO:0000313" key="2">
    <source>
        <dbReference type="Proteomes" id="UP001249851"/>
    </source>
</evidence>
<comment type="caution">
    <text evidence="1">The sequence shown here is derived from an EMBL/GenBank/DDBJ whole genome shotgun (WGS) entry which is preliminary data.</text>
</comment>
<name>A0AAD9QAS1_ACRCE</name>
<reference evidence="1" key="1">
    <citation type="journal article" date="2023" name="G3 (Bethesda)">
        <title>Whole genome assembly and annotation of the endangered Caribbean coral Acropora cervicornis.</title>
        <authorList>
            <person name="Selwyn J.D."/>
            <person name="Vollmer S.V."/>
        </authorList>
    </citation>
    <scope>NUCLEOTIDE SEQUENCE</scope>
    <source>
        <strain evidence="1">K2</strain>
    </source>
</reference>
<protein>
    <submittedName>
        <fullName evidence="1">Uncharacterized protein</fullName>
    </submittedName>
</protein>
<sequence length="69" mass="7998">TKKSRKLPSRVGCTVLETNSGNTIPWVITSMSEETTVELAQVLHEKWGHLMPLPSSFESELFRWMNHWK</sequence>
<dbReference type="AlphaFoldDB" id="A0AAD9QAS1"/>
<gene>
    <name evidence="1" type="ORF">P5673_019767</name>
</gene>
<feature type="non-terminal residue" evidence="1">
    <location>
        <position position="1"/>
    </location>
</feature>
<proteinExistence type="predicted"/>